<evidence type="ECO:0000259" key="3">
    <source>
        <dbReference type="Pfam" id="PF00857"/>
    </source>
</evidence>
<dbReference type="OrthoDB" id="167809at2759"/>
<dbReference type="AlphaFoldDB" id="F0ZZK0"/>
<sequence>MKALIMVDMLNDFVDGAIANQENANKIIPKIQQLLEHARNNPDWLIVYANDLHTEKDREMEVWGPHAMEGTKGAEVIEALKPTGLNREIISPKKFYGAFDQTNLDEELKKFDKVDEVVITGQHTNCCIRHTSYNSFMRNYIITVPSDCVCLYKGTEADNTEALKYLKDIYGARITTSEEILKSN</sequence>
<name>F0ZZK0_DICPU</name>
<dbReference type="InterPro" id="IPR050272">
    <property type="entry name" value="Isochorismatase-like_hydrls"/>
</dbReference>
<keyword evidence="5" id="KW-1185">Reference proteome</keyword>
<dbReference type="EMBL" id="GL871313">
    <property type="protein sequence ID" value="EGC30639.1"/>
    <property type="molecule type" value="Genomic_DNA"/>
</dbReference>
<keyword evidence="2" id="KW-0378">Hydrolase</keyword>
<evidence type="ECO:0000256" key="2">
    <source>
        <dbReference type="ARBA" id="ARBA00022801"/>
    </source>
</evidence>
<dbReference type="STRING" id="5786.F0ZZK0"/>
<dbReference type="InParanoid" id="F0ZZK0"/>
<dbReference type="GeneID" id="10509021"/>
<dbReference type="InterPro" id="IPR000868">
    <property type="entry name" value="Isochorismatase-like_dom"/>
</dbReference>
<accession>F0ZZK0</accession>
<dbReference type="RefSeq" id="XP_003292845.1">
    <property type="nucleotide sequence ID" value="XM_003292797.1"/>
</dbReference>
<dbReference type="PANTHER" id="PTHR43540">
    <property type="entry name" value="PEROXYUREIDOACRYLATE/UREIDOACRYLATE AMIDOHYDROLASE-RELATED"/>
    <property type="match status" value="1"/>
</dbReference>
<dbReference type="PANTHER" id="PTHR43540:SF6">
    <property type="entry name" value="ISOCHORISMATASE-LIKE DOMAIN-CONTAINING PROTEIN"/>
    <property type="match status" value="1"/>
</dbReference>
<dbReference type="eggNOG" id="ENOG502RHH1">
    <property type="taxonomic scope" value="Eukaryota"/>
</dbReference>
<organism evidence="4 5">
    <name type="scientific">Dictyostelium purpureum</name>
    <name type="common">Slime mold</name>
    <dbReference type="NCBI Taxonomy" id="5786"/>
    <lineage>
        <taxon>Eukaryota</taxon>
        <taxon>Amoebozoa</taxon>
        <taxon>Evosea</taxon>
        <taxon>Eumycetozoa</taxon>
        <taxon>Dictyostelia</taxon>
        <taxon>Dictyosteliales</taxon>
        <taxon>Dictyosteliaceae</taxon>
        <taxon>Dictyostelium</taxon>
    </lineage>
</organism>
<protein>
    <recommendedName>
        <fullName evidence="3">Isochorismatase-like domain-containing protein</fullName>
    </recommendedName>
</protein>
<evidence type="ECO:0000256" key="1">
    <source>
        <dbReference type="ARBA" id="ARBA00006336"/>
    </source>
</evidence>
<dbReference type="Proteomes" id="UP000001064">
    <property type="component" value="Unassembled WGS sequence"/>
</dbReference>
<gene>
    <name evidence="4" type="ORF">DICPUDRAFT_157609</name>
</gene>
<dbReference type="VEuPathDB" id="AmoebaDB:DICPUDRAFT_157609"/>
<dbReference type="GO" id="GO:0016787">
    <property type="term" value="F:hydrolase activity"/>
    <property type="evidence" value="ECO:0007669"/>
    <property type="project" value="UniProtKB-KW"/>
</dbReference>
<feature type="domain" description="Isochorismatase-like" evidence="3">
    <location>
        <begin position="3"/>
        <end position="178"/>
    </location>
</feature>
<dbReference type="CDD" id="cd00431">
    <property type="entry name" value="cysteine_hydrolases"/>
    <property type="match status" value="1"/>
</dbReference>
<dbReference type="SUPFAM" id="SSF52499">
    <property type="entry name" value="Isochorismatase-like hydrolases"/>
    <property type="match status" value="1"/>
</dbReference>
<evidence type="ECO:0000313" key="5">
    <source>
        <dbReference type="Proteomes" id="UP000001064"/>
    </source>
</evidence>
<dbReference type="Gene3D" id="3.40.50.850">
    <property type="entry name" value="Isochorismatase-like"/>
    <property type="match status" value="1"/>
</dbReference>
<dbReference type="KEGG" id="dpp:DICPUDRAFT_157609"/>
<dbReference type="OMA" id="HYYDEFD"/>
<reference evidence="5" key="1">
    <citation type="journal article" date="2011" name="Genome Biol.">
        <title>Comparative genomics of the social amoebae Dictyostelium discoideum and Dictyostelium purpureum.</title>
        <authorList>
            <consortium name="US DOE Joint Genome Institute (JGI-PGF)"/>
            <person name="Sucgang R."/>
            <person name="Kuo A."/>
            <person name="Tian X."/>
            <person name="Salerno W."/>
            <person name="Parikh A."/>
            <person name="Feasley C.L."/>
            <person name="Dalin E."/>
            <person name="Tu H."/>
            <person name="Huang E."/>
            <person name="Barry K."/>
            <person name="Lindquist E."/>
            <person name="Shapiro H."/>
            <person name="Bruce D."/>
            <person name="Schmutz J."/>
            <person name="Salamov A."/>
            <person name="Fey P."/>
            <person name="Gaudet P."/>
            <person name="Anjard C."/>
            <person name="Babu M.M."/>
            <person name="Basu S."/>
            <person name="Bushmanova Y."/>
            <person name="van der Wel H."/>
            <person name="Katoh-Kurasawa M."/>
            <person name="Dinh C."/>
            <person name="Coutinho P.M."/>
            <person name="Saito T."/>
            <person name="Elias M."/>
            <person name="Schaap P."/>
            <person name="Kay R.R."/>
            <person name="Henrissat B."/>
            <person name="Eichinger L."/>
            <person name="Rivero F."/>
            <person name="Putnam N.H."/>
            <person name="West C.M."/>
            <person name="Loomis W.F."/>
            <person name="Chisholm R.L."/>
            <person name="Shaulsky G."/>
            <person name="Strassmann J.E."/>
            <person name="Queller D.C."/>
            <person name="Kuspa A."/>
            <person name="Grigoriev I.V."/>
        </authorList>
    </citation>
    <scope>NUCLEOTIDE SEQUENCE [LARGE SCALE GENOMIC DNA]</scope>
    <source>
        <strain evidence="5">QSDP1</strain>
    </source>
</reference>
<evidence type="ECO:0000313" key="4">
    <source>
        <dbReference type="EMBL" id="EGC30639.1"/>
    </source>
</evidence>
<dbReference type="Pfam" id="PF00857">
    <property type="entry name" value="Isochorismatase"/>
    <property type="match status" value="1"/>
</dbReference>
<dbReference type="InterPro" id="IPR036380">
    <property type="entry name" value="Isochorismatase-like_sf"/>
</dbReference>
<proteinExistence type="inferred from homology"/>
<comment type="similarity">
    <text evidence="1">Belongs to the isochorismatase family.</text>
</comment>